<evidence type="ECO:0000313" key="1">
    <source>
        <dbReference type="EMBL" id="KAF6730271.1"/>
    </source>
</evidence>
<dbReference type="AlphaFoldDB" id="A0A834CP58"/>
<dbReference type="Proteomes" id="UP000646548">
    <property type="component" value="Unassembled WGS sequence"/>
</dbReference>
<proteinExistence type="predicted"/>
<organism evidence="1 2">
    <name type="scientific">Oryzias melastigma</name>
    <name type="common">Marine medaka</name>
    <dbReference type="NCBI Taxonomy" id="30732"/>
    <lineage>
        <taxon>Eukaryota</taxon>
        <taxon>Metazoa</taxon>
        <taxon>Chordata</taxon>
        <taxon>Craniata</taxon>
        <taxon>Vertebrata</taxon>
        <taxon>Euteleostomi</taxon>
        <taxon>Actinopterygii</taxon>
        <taxon>Neopterygii</taxon>
        <taxon>Teleostei</taxon>
        <taxon>Neoteleostei</taxon>
        <taxon>Acanthomorphata</taxon>
        <taxon>Ovalentaria</taxon>
        <taxon>Atherinomorphae</taxon>
        <taxon>Beloniformes</taxon>
        <taxon>Adrianichthyidae</taxon>
        <taxon>Oryziinae</taxon>
        <taxon>Oryzias</taxon>
    </lineage>
</organism>
<dbReference type="EMBL" id="WKFB01000241">
    <property type="protein sequence ID" value="KAF6730271.1"/>
    <property type="molecule type" value="Genomic_DNA"/>
</dbReference>
<sequence length="108" mass="12587">MRRFSSLIGKTIKLNMNFNIKENVFKMFLFCEFDQKAAELLTEITLIYHPTVFLLLLEVSHLYLRTRISYKNTDKNAGTTKIRLLPERGGASGFCRIETFCGFDVRLQ</sequence>
<reference evidence="1" key="1">
    <citation type="journal article" name="BMC Genomics">
        <title>Long-read sequencing and de novo genome assembly of marine medaka (Oryzias melastigma).</title>
        <authorList>
            <person name="Liang P."/>
            <person name="Saqib H.S.A."/>
            <person name="Ni X."/>
            <person name="Shen Y."/>
        </authorList>
    </citation>
    <scope>NUCLEOTIDE SEQUENCE</scope>
    <source>
        <strain evidence="1">Bigg-433</strain>
    </source>
</reference>
<evidence type="ECO:0000313" key="2">
    <source>
        <dbReference type="Proteomes" id="UP000646548"/>
    </source>
</evidence>
<accession>A0A834CP58</accession>
<name>A0A834CP58_ORYME</name>
<gene>
    <name evidence="1" type="ORF">FQA47_011265</name>
</gene>
<comment type="caution">
    <text evidence="1">The sequence shown here is derived from an EMBL/GenBank/DDBJ whole genome shotgun (WGS) entry which is preliminary data.</text>
</comment>
<protein>
    <submittedName>
        <fullName evidence="1">Uncharacterized protein</fullName>
    </submittedName>
</protein>